<keyword evidence="1 4" id="KW-0378">Hydrolase</keyword>
<dbReference type="OrthoDB" id="7130006at2759"/>
<comment type="similarity">
    <text evidence="2">Belongs to the AB hydrolase superfamily. Epoxide hydrolase family.</text>
</comment>
<accession>A0A1R3GNT1</accession>
<sequence>MEKIQHSHVQVKGLKLHVAQIGTGPKVVVFLHGFPEIWYSWRHQMIAVANAGYRAISLDFRGYGLSDHPSDPQNTTLNDFVDDVVALLHSFAIPKAHIVSKDFGAIVVTMLAVLHPDRVSTAALLGVPFLLPGLAPLQAHLPLIPPGFYMFRWMVPGGAEADFGRFDAKTVIRKIYSMFSGSLPPVAADNQEIMDLVDSSTPLPPWLTEEDLAEYGSSYEKSGFKTALQVPYRTMFAPCGLDDRKITAPALLIMGEKDCVIKFPGLEDYIRSGKIKEFVPDLDIKFLPEGTHFVQEQCPEQVNQLLISFLDKHCQ</sequence>
<dbReference type="STRING" id="210143.A0A1R3GNT1"/>
<dbReference type="InterPro" id="IPR000639">
    <property type="entry name" value="Epox_hydrolase-like"/>
</dbReference>
<dbReference type="SUPFAM" id="SSF53474">
    <property type="entry name" value="alpha/beta-Hydrolases"/>
    <property type="match status" value="1"/>
</dbReference>
<proteinExistence type="inferred from homology"/>
<protein>
    <submittedName>
        <fullName evidence="4">Epoxide hydrolase-like protein</fullName>
    </submittedName>
</protein>
<dbReference type="OMA" id="EKIQHNH"/>
<evidence type="ECO:0000313" key="5">
    <source>
        <dbReference type="Proteomes" id="UP000188268"/>
    </source>
</evidence>
<dbReference type="Pfam" id="PF00561">
    <property type="entry name" value="Abhydrolase_1"/>
    <property type="match status" value="1"/>
</dbReference>
<dbReference type="Gramene" id="OMO59768">
    <property type="protein sequence ID" value="OMO59768"/>
    <property type="gene ID" value="CCACVL1_24631"/>
</dbReference>
<dbReference type="InterPro" id="IPR000073">
    <property type="entry name" value="AB_hydrolase_1"/>
</dbReference>
<dbReference type="GO" id="GO:0016787">
    <property type="term" value="F:hydrolase activity"/>
    <property type="evidence" value="ECO:0007669"/>
    <property type="project" value="UniProtKB-KW"/>
</dbReference>
<dbReference type="Gene3D" id="3.40.50.1820">
    <property type="entry name" value="alpha/beta hydrolase"/>
    <property type="match status" value="1"/>
</dbReference>
<dbReference type="Proteomes" id="UP000188268">
    <property type="component" value="Unassembled WGS sequence"/>
</dbReference>
<evidence type="ECO:0000256" key="1">
    <source>
        <dbReference type="ARBA" id="ARBA00022801"/>
    </source>
</evidence>
<dbReference type="AlphaFoldDB" id="A0A1R3GNT1"/>
<comment type="caution">
    <text evidence="4">The sequence shown here is derived from an EMBL/GenBank/DDBJ whole genome shotgun (WGS) entry which is preliminary data.</text>
</comment>
<dbReference type="EMBL" id="AWWV01013866">
    <property type="protein sequence ID" value="OMO59768.1"/>
    <property type="molecule type" value="Genomic_DNA"/>
</dbReference>
<feature type="domain" description="AB hydrolase-1" evidence="3">
    <location>
        <begin position="27"/>
        <end position="136"/>
    </location>
</feature>
<dbReference type="InterPro" id="IPR029058">
    <property type="entry name" value="AB_hydrolase_fold"/>
</dbReference>
<dbReference type="PRINTS" id="PR00412">
    <property type="entry name" value="EPOXHYDRLASE"/>
</dbReference>
<name>A0A1R3GNT1_COCAP</name>
<organism evidence="4 5">
    <name type="scientific">Corchorus capsularis</name>
    <name type="common">Jute</name>
    <dbReference type="NCBI Taxonomy" id="210143"/>
    <lineage>
        <taxon>Eukaryota</taxon>
        <taxon>Viridiplantae</taxon>
        <taxon>Streptophyta</taxon>
        <taxon>Embryophyta</taxon>
        <taxon>Tracheophyta</taxon>
        <taxon>Spermatophyta</taxon>
        <taxon>Magnoliopsida</taxon>
        <taxon>eudicotyledons</taxon>
        <taxon>Gunneridae</taxon>
        <taxon>Pentapetalae</taxon>
        <taxon>rosids</taxon>
        <taxon>malvids</taxon>
        <taxon>Malvales</taxon>
        <taxon>Malvaceae</taxon>
        <taxon>Grewioideae</taxon>
        <taxon>Apeibeae</taxon>
        <taxon>Corchorus</taxon>
    </lineage>
</organism>
<evidence type="ECO:0000259" key="3">
    <source>
        <dbReference type="Pfam" id="PF00561"/>
    </source>
</evidence>
<evidence type="ECO:0000256" key="2">
    <source>
        <dbReference type="ARBA" id="ARBA00038334"/>
    </source>
</evidence>
<evidence type="ECO:0000313" key="4">
    <source>
        <dbReference type="EMBL" id="OMO59768.1"/>
    </source>
</evidence>
<gene>
    <name evidence="4" type="ORF">CCACVL1_24631</name>
</gene>
<keyword evidence="5" id="KW-1185">Reference proteome</keyword>
<dbReference type="PANTHER" id="PTHR43329">
    <property type="entry name" value="EPOXIDE HYDROLASE"/>
    <property type="match status" value="1"/>
</dbReference>
<reference evidence="4 5" key="1">
    <citation type="submission" date="2013-09" db="EMBL/GenBank/DDBJ databases">
        <title>Corchorus capsularis genome sequencing.</title>
        <authorList>
            <person name="Alam M."/>
            <person name="Haque M.S."/>
            <person name="Islam M.S."/>
            <person name="Emdad E.M."/>
            <person name="Islam M.M."/>
            <person name="Ahmed B."/>
            <person name="Halim A."/>
            <person name="Hossen Q.M.M."/>
            <person name="Hossain M.Z."/>
            <person name="Ahmed R."/>
            <person name="Khan M.M."/>
            <person name="Islam R."/>
            <person name="Rashid M.M."/>
            <person name="Khan S.A."/>
            <person name="Rahman M.S."/>
            <person name="Alam M."/>
        </authorList>
    </citation>
    <scope>NUCLEOTIDE SEQUENCE [LARGE SCALE GENOMIC DNA]</scope>
    <source>
        <strain evidence="5">cv. CVL-1</strain>
        <tissue evidence="4">Whole seedling</tissue>
    </source>
</reference>